<sequence>MELDKAMTDFLQQQGIFYKMFDVIRLVEQDGHYICKYLSDGSCTVTHENCYSFWGVTIAAATAYPGKLITRTVSMSNLNMLMANIILSLLGQ</sequence>
<reference evidence="2" key="1">
    <citation type="submission" date="2016-11" db="EMBL/GenBank/DDBJ databases">
        <authorList>
            <person name="Varghese N."/>
            <person name="Submissions S."/>
        </authorList>
    </citation>
    <scope>NUCLEOTIDE SEQUENCE [LARGE SCALE GENOMIC DNA]</scope>
    <source>
        <strain evidence="2">C3</strain>
    </source>
</reference>
<evidence type="ECO:0000313" key="2">
    <source>
        <dbReference type="Proteomes" id="UP000182958"/>
    </source>
</evidence>
<name>A0A1K1M989_SELRU</name>
<evidence type="ECO:0000313" key="1">
    <source>
        <dbReference type="EMBL" id="SFW19696.1"/>
    </source>
</evidence>
<accession>A0A1K1M989</accession>
<organism evidence="1 2">
    <name type="scientific">Selenomonas ruminantium</name>
    <dbReference type="NCBI Taxonomy" id="971"/>
    <lineage>
        <taxon>Bacteria</taxon>
        <taxon>Bacillati</taxon>
        <taxon>Bacillota</taxon>
        <taxon>Negativicutes</taxon>
        <taxon>Selenomonadales</taxon>
        <taxon>Selenomonadaceae</taxon>
        <taxon>Selenomonas</taxon>
    </lineage>
</organism>
<protein>
    <submittedName>
        <fullName evidence="1">Uncharacterized protein</fullName>
    </submittedName>
</protein>
<dbReference type="EMBL" id="FPJA01000004">
    <property type="protein sequence ID" value="SFW19696.1"/>
    <property type="molecule type" value="Genomic_DNA"/>
</dbReference>
<dbReference type="Proteomes" id="UP000182958">
    <property type="component" value="Unassembled WGS sequence"/>
</dbReference>
<dbReference type="AlphaFoldDB" id="A0A1K1M989"/>
<gene>
    <name evidence="1" type="ORF">SAMN02910323_0668</name>
</gene>
<keyword evidence="2" id="KW-1185">Reference proteome</keyword>
<dbReference type="RefSeq" id="WP_072305527.1">
    <property type="nucleotide sequence ID" value="NZ_FPJA01000004.1"/>
</dbReference>
<proteinExistence type="predicted"/>